<keyword evidence="6" id="KW-1185">Reference proteome</keyword>
<dbReference type="InterPro" id="IPR052511">
    <property type="entry name" value="ATP-dep_Helicase"/>
</dbReference>
<keyword evidence="5" id="KW-0378">Hydrolase</keyword>
<dbReference type="GO" id="GO:0016887">
    <property type="term" value="F:ATP hydrolysis activity"/>
    <property type="evidence" value="ECO:0007669"/>
    <property type="project" value="TreeGrafter"/>
</dbReference>
<dbReference type="EMBL" id="JACJIA010000001">
    <property type="protein sequence ID" value="MBA8948716.1"/>
    <property type="molecule type" value="Genomic_DNA"/>
</dbReference>
<name>A0A7W3QIV5_ACTNM</name>
<keyword evidence="2" id="KW-0067">ATP-binding</keyword>
<reference evidence="5 6" key="1">
    <citation type="submission" date="2020-08" db="EMBL/GenBank/DDBJ databases">
        <title>Genomic Encyclopedia of Type Strains, Phase IV (KMG-IV): sequencing the most valuable type-strain genomes for metagenomic binning, comparative biology and taxonomic classification.</title>
        <authorList>
            <person name="Goeker M."/>
        </authorList>
    </citation>
    <scope>NUCLEOTIDE SEQUENCE [LARGE SCALE GENOMIC DNA]</scope>
    <source>
        <strain evidence="5 6">DSM 44197</strain>
    </source>
</reference>
<evidence type="ECO:0000259" key="3">
    <source>
        <dbReference type="PROSITE" id="PS51192"/>
    </source>
</evidence>
<organism evidence="5 6">
    <name type="scientific">Actinomadura namibiensis</name>
    <dbReference type="NCBI Taxonomy" id="182080"/>
    <lineage>
        <taxon>Bacteria</taxon>
        <taxon>Bacillati</taxon>
        <taxon>Actinomycetota</taxon>
        <taxon>Actinomycetes</taxon>
        <taxon>Streptosporangiales</taxon>
        <taxon>Thermomonosporaceae</taxon>
        <taxon>Actinomadura</taxon>
    </lineage>
</organism>
<feature type="domain" description="Helicase C-terminal" evidence="4">
    <location>
        <begin position="233"/>
        <end position="406"/>
    </location>
</feature>
<evidence type="ECO:0000313" key="5">
    <source>
        <dbReference type="EMBL" id="MBA8948716.1"/>
    </source>
</evidence>
<evidence type="ECO:0000256" key="1">
    <source>
        <dbReference type="ARBA" id="ARBA00022741"/>
    </source>
</evidence>
<gene>
    <name evidence="5" type="ORF">HNR61_000314</name>
</gene>
<dbReference type="AlphaFoldDB" id="A0A7W3QIV5"/>
<dbReference type="InterPro" id="IPR011545">
    <property type="entry name" value="DEAD/DEAH_box_helicase_dom"/>
</dbReference>
<proteinExistence type="predicted"/>
<keyword evidence="1" id="KW-0547">Nucleotide-binding</keyword>
<dbReference type="GO" id="GO:0004386">
    <property type="term" value="F:helicase activity"/>
    <property type="evidence" value="ECO:0007669"/>
    <property type="project" value="UniProtKB-KW"/>
</dbReference>
<evidence type="ECO:0000259" key="4">
    <source>
        <dbReference type="PROSITE" id="PS51194"/>
    </source>
</evidence>
<keyword evidence="5" id="KW-0347">Helicase</keyword>
<comment type="caution">
    <text evidence="5">The sequence shown here is derived from an EMBL/GenBank/DDBJ whole genome shotgun (WGS) entry which is preliminary data.</text>
</comment>
<dbReference type="RefSeq" id="WP_182841317.1">
    <property type="nucleotide sequence ID" value="NZ_BAAALP010000015.1"/>
</dbReference>
<dbReference type="Proteomes" id="UP000572680">
    <property type="component" value="Unassembled WGS sequence"/>
</dbReference>
<feature type="domain" description="Helicase ATP-binding" evidence="3">
    <location>
        <begin position="29"/>
        <end position="208"/>
    </location>
</feature>
<dbReference type="InterPro" id="IPR027417">
    <property type="entry name" value="P-loop_NTPase"/>
</dbReference>
<dbReference type="GO" id="GO:0005524">
    <property type="term" value="F:ATP binding"/>
    <property type="evidence" value="ECO:0007669"/>
    <property type="project" value="UniProtKB-KW"/>
</dbReference>
<dbReference type="Gene3D" id="3.40.50.300">
    <property type="entry name" value="P-loop containing nucleotide triphosphate hydrolases"/>
    <property type="match status" value="2"/>
</dbReference>
<dbReference type="PROSITE" id="PS51194">
    <property type="entry name" value="HELICASE_CTER"/>
    <property type="match status" value="1"/>
</dbReference>
<dbReference type="PANTHER" id="PTHR47962">
    <property type="entry name" value="ATP-DEPENDENT HELICASE LHR-RELATED-RELATED"/>
    <property type="match status" value="1"/>
</dbReference>
<dbReference type="GO" id="GO:0003677">
    <property type="term" value="F:DNA binding"/>
    <property type="evidence" value="ECO:0007669"/>
    <property type="project" value="TreeGrafter"/>
</dbReference>
<sequence>MERLHPVLLHHIVNTLGWPDLRPLQRHAVAPLLDGHDALLLAPTAGGKTEAVTFPILTAMAEQDWTGVSVLYLCPLKALLNNLTPRIDQYAQWLGRCADLWHGDTRDSQRRRIRIDPPDILLTTPESLEAMLISFKTDHSHLLGNVRAVIVDEVHAFAGDDRGWHLLAVLERLTRLTGRPIQRIGLSATVGNPRHLLTWLQGASAGTRPAQVVAPETPTASPSARIDLDYVGSIENAAKVIASLHHGEKRLVFCDSRAQVEQLGAALRARDVTTFLSHASLSAEERHRSEQAFAEARDCVIVSTSTLELGIDVGDLDRVIQIDSPATVASFLQRLGRTGRRAGAERSCLFLTTKSLTLLQAAGLLHLWDQGWVEDVAAPPTPRHLVAQQLLAVTLQKHRLGGNLWSEQWNGLAPFDRSAEPILRHLVNEGFLDSDDGMLFIGPEAEKKFGHRHFIDLTASFTAPPQFTVLSGRSEIGKTDPSVLTEEHPGPRRLLLAGRTWLVTHIDWKRRRCFVEPSEGAGGLAKWTTNGVAGLSFELTRAMRDVLLGTGPPVNLTRRAVAHLEKLRTDLAADTVHPAGLLITRTGGDVRWWTWAGYRANATLTSTLSSVTDPVQRPTDLYVRLREDLTPDMWKAARAEAPLVLPDIDPRAVRGLKFSAALPEHLATATVATRLADLPSAEKVLSEPTRFTIAHRS</sequence>
<dbReference type="Pfam" id="PF00270">
    <property type="entry name" value="DEAD"/>
    <property type="match status" value="1"/>
</dbReference>
<dbReference type="PROSITE" id="PS51192">
    <property type="entry name" value="HELICASE_ATP_BIND_1"/>
    <property type="match status" value="1"/>
</dbReference>
<dbReference type="PANTHER" id="PTHR47962:SF5">
    <property type="entry name" value="ATP-DEPENDENT HELICASE LHR-RELATED"/>
    <property type="match status" value="1"/>
</dbReference>
<dbReference type="SUPFAM" id="SSF52540">
    <property type="entry name" value="P-loop containing nucleoside triphosphate hydrolases"/>
    <property type="match status" value="1"/>
</dbReference>
<dbReference type="SMART" id="SM00487">
    <property type="entry name" value="DEXDc"/>
    <property type="match status" value="1"/>
</dbReference>
<evidence type="ECO:0000313" key="6">
    <source>
        <dbReference type="Proteomes" id="UP000572680"/>
    </source>
</evidence>
<dbReference type="Pfam" id="PF00271">
    <property type="entry name" value="Helicase_C"/>
    <property type="match status" value="1"/>
</dbReference>
<accession>A0A7W3QIV5</accession>
<dbReference type="InterPro" id="IPR014001">
    <property type="entry name" value="Helicase_ATP-bd"/>
</dbReference>
<protein>
    <submittedName>
        <fullName evidence="5">ATP-dependent Lhr-like helicase</fullName>
        <ecNumber evidence="5">3.6.4.-</ecNumber>
    </submittedName>
</protein>
<dbReference type="SMART" id="SM00490">
    <property type="entry name" value="HELICc"/>
    <property type="match status" value="1"/>
</dbReference>
<evidence type="ECO:0000256" key="2">
    <source>
        <dbReference type="ARBA" id="ARBA00022840"/>
    </source>
</evidence>
<dbReference type="InterPro" id="IPR001650">
    <property type="entry name" value="Helicase_C-like"/>
</dbReference>
<dbReference type="EC" id="3.6.4.-" evidence="5"/>